<dbReference type="PANTHER" id="PTHR30238:SF4">
    <property type="entry name" value="SLL1022 PROTEIN"/>
    <property type="match status" value="1"/>
</dbReference>
<dbReference type="AlphaFoldDB" id="C1E088"/>
<evidence type="ECO:0000256" key="6">
    <source>
        <dbReference type="SAM" id="Phobius"/>
    </source>
</evidence>
<dbReference type="InParanoid" id="C1E088"/>
<dbReference type="KEGG" id="mis:MICPUN_107778"/>
<evidence type="ECO:0000256" key="1">
    <source>
        <dbReference type="ARBA" id="ARBA00004141"/>
    </source>
</evidence>
<feature type="transmembrane region" description="Helical" evidence="6">
    <location>
        <begin position="239"/>
        <end position="260"/>
    </location>
</feature>
<dbReference type="STRING" id="296587.C1E088"/>
<keyword evidence="3 6" id="KW-1133">Transmembrane helix</keyword>
<dbReference type="RefSeq" id="XP_002499515.1">
    <property type="nucleotide sequence ID" value="XM_002499469.1"/>
</dbReference>
<keyword evidence="8" id="KW-1185">Reference proteome</keyword>
<name>C1E088_MICCC</name>
<dbReference type="PANTHER" id="PTHR30238">
    <property type="entry name" value="MEMBRANE BOUND PREDICTED REDOX MODULATOR"/>
    <property type="match status" value="1"/>
</dbReference>
<dbReference type="Proteomes" id="UP000002009">
    <property type="component" value="Chromosome 2"/>
</dbReference>
<sequence length="347" mass="38268">MEKKTHKGDKPDPESLTNSPGRPKKPLSTGKYLKDDPGWLGPFNSMVWQFPNSMLYITLVVGLCVYYTLRQKGYSTSPFIGAAVVEVLLSTDNICLFHQIFEHFRVPREIRPGLLFIGTPFMVLIRGLLFFALKGIYDYLKPLMLVLGAFCMWQGAYVFYQTIIGEEEDDDDPSNSTIVKWAKGCLGGRMVDKYHGSAIWVYVEGILRITPMLLVIVVIELTDVAFCIDGVSTIFMVDHVHVSTLFLGDIVAACLVRALYPQLAGTVELFPDLNYSVACVLVLVGVDMCSGVFGHDFPPGFLALAMAVLFTLGMASSVMRGVCRKEEAAAAEETKALLGDSKYGATK</sequence>
<feature type="transmembrane region" description="Helical" evidence="6">
    <location>
        <begin position="199"/>
        <end position="219"/>
    </location>
</feature>
<feature type="transmembrane region" description="Helical" evidence="6">
    <location>
        <begin position="272"/>
        <end position="294"/>
    </location>
</feature>
<comment type="subcellular location">
    <subcellularLocation>
        <location evidence="1">Membrane</location>
        <topology evidence="1">Multi-pass membrane protein</topology>
    </subcellularLocation>
</comment>
<evidence type="ECO:0000256" key="2">
    <source>
        <dbReference type="ARBA" id="ARBA00022692"/>
    </source>
</evidence>
<keyword evidence="2 6" id="KW-0812">Transmembrane</keyword>
<dbReference type="InterPro" id="IPR005496">
    <property type="entry name" value="Integral_membrane_TerC"/>
</dbReference>
<protein>
    <submittedName>
        <fullName evidence="7">Uncharacterized protein</fullName>
    </submittedName>
</protein>
<feature type="region of interest" description="Disordered" evidence="5">
    <location>
        <begin position="1"/>
        <end position="30"/>
    </location>
</feature>
<accession>C1E088</accession>
<feature type="transmembrane region" description="Helical" evidence="6">
    <location>
        <begin position="139"/>
        <end position="160"/>
    </location>
</feature>
<keyword evidence="4 6" id="KW-0472">Membrane</keyword>
<dbReference type="Pfam" id="PF03741">
    <property type="entry name" value="TerC"/>
    <property type="match status" value="1"/>
</dbReference>
<gene>
    <name evidence="7" type="ORF">MICPUN_107778</name>
</gene>
<dbReference type="OMA" id="LMFCIDG"/>
<dbReference type="OrthoDB" id="496389at2759"/>
<evidence type="ECO:0000313" key="7">
    <source>
        <dbReference type="EMBL" id="ACO60773.1"/>
    </source>
</evidence>
<feature type="transmembrane region" description="Helical" evidence="6">
    <location>
        <begin position="53"/>
        <end position="69"/>
    </location>
</feature>
<dbReference type="GeneID" id="8241197"/>
<dbReference type="EMBL" id="CP001323">
    <property type="protein sequence ID" value="ACO60773.1"/>
    <property type="molecule type" value="Genomic_DNA"/>
</dbReference>
<reference evidence="7 8" key="1">
    <citation type="journal article" date="2009" name="Science">
        <title>Green evolution and dynamic adaptations revealed by genomes of the marine picoeukaryotes Micromonas.</title>
        <authorList>
            <person name="Worden A.Z."/>
            <person name="Lee J.H."/>
            <person name="Mock T."/>
            <person name="Rouze P."/>
            <person name="Simmons M.P."/>
            <person name="Aerts A.L."/>
            <person name="Allen A.E."/>
            <person name="Cuvelier M.L."/>
            <person name="Derelle E."/>
            <person name="Everett M.V."/>
            <person name="Foulon E."/>
            <person name="Grimwood J."/>
            <person name="Gundlach H."/>
            <person name="Henrissat B."/>
            <person name="Napoli C."/>
            <person name="McDonald S.M."/>
            <person name="Parker M.S."/>
            <person name="Rombauts S."/>
            <person name="Salamov A."/>
            <person name="Von Dassow P."/>
            <person name="Badger J.H."/>
            <person name="Coutinho P.M."/>
            <person name="Demir E."/>
            <person name="Dubchak I."/>
            <person name="Gentemann C."/>
            <person name="Eikrem W."/>
            <person name="Gready J.E."/>
            <person name="John U."/>
            <person name="Lanier W."/>
            <person name="Lindquist E.A."/>
            <person name="Lucas S."/>
            <person name="Mayer K.F."/>
            <person name="Moreau H."/>
            <person name="Not F."/>
            <person name="Otillar R."/>
            <person name="Panaud O."/>
            <person name="Pangilinan J."/>
            <person name="Paulsen I."/>
            <person name="Piegu B."/>
            <person name="Poliakov A."/>
            <person name="Robbens S."/>
            <person name="Schmutz J."/>
            <person name="Toulza E."/>
            <person name="Wyss T."/>
            <person name="Zelensky A."/>
            <person name="Zhou K."/>
            <person name="Armbrust E.V."/>
            <person name="Bhattacharya D."/>
            <person name="Goodenough U.W."/>
            <person name="Van de Peer Y."/>
            <person name="Grigoriev I.V."/>
        </authorList>
    </citation>
    <scope>NUCLEOTIDE SEQUENCE [LARGE SCALE GENOMIC DNA]</scope>
    <source>
        <strain evidence="8">RCC299 / NOUM17</strain>
    </source>
</reference>
<evidence type="ECO:0000256" key="4">
    <source>
        <dbReference type="ARBA" id="ARBA00023136"/>
    </source>
</evidence>
<dbReference type="GO" id="GO:0016020">
    <property type="term" value="C:membrane"/>
    <property type="evidence" value="ECO:0007669"/>
    <property type="project" value="UniProtKB-SubCell"/>
</dbReference>
<proteinExistence type="predicted"/>
<feature type="transmembrane region" description="Helical" evidence="6">
    <location>
        <begin position="113"/>
        <end position="133"/>
    </location>
</feature>
<evidence type="ECO:0000256" key="5">
    <source>
        <dbReference type="SAM" id="MobiDB-lite"/>
    </source>
</evidence>
<feature type="transmembrane region" description="Helical" evidence="6">
    <location>
        <begin position="300"/>
        <end position="319"/>
    </location>
</feature>
<evidence type="ECO:0000256" key="3">
    <source>
        <dbReference type="ARBA" id="ARBA00022989"/>
    </source>
</evidence>
<organism evidence="7 8">
    <name type="scientific">Micromonas commoda (strain RCC299 / NOUM17 / CCMP2709)</name>
    <name type="common">Picoplanktonic green alga</name>
    <dbReference type="NCBI Taxonomy" id="296587"/>
    <lineage>
        <taxon>Eukaryota</taxon>
        <taxon>Viridiplantae</taxon>
        <taxon>Chlorophyta</taxon>
        <taxon>Mamiellophyceae</taxon>
        <taxon>Mamiellales</taxon>
        <taxon>Mamiellaceae</taxon>
        <taxon>Micromonas</taxon>
    </lineage>
</organism>
<feature type="compositionally biased region" description="Basic and acidic residues" evidence="5">
    <location>
        <begin position="1"/>
        <end position="13"/>
    </location>
</feature>
<evidence type="ECO:0000313" key="8">
    <source>
        <dbReference type="Proteomes" id="UP000002009"/>
    </source>
</evidence>